<accession>A0AAV4WCG2</accession>
<dbReference type="EMBL" id="BPLR01016017">
    <property type="protein sequence ID" value="GIY80541.1"/>
    <property type="molecule type" value="Genomic_DNA"/>
</dbReference>
<keyword evidence="2" id="KW-1185">Reference proteome</keyword>
<organism evidence="1 2">
    <name type="scientific">Caerostris extrusa</name>
    <name type="common">Bark spider</name>
    <name type="synonym">Caerostris bankana</name>
    <dbReference type="NCBI Taxonomy" id="172846"/>
    <lineage>
        <taxon>Eukaryota</taxon>
        <taxon>Metazoa</taxon>
        <taxon>Ecdysozoa</taxon>
        <taxon>Arthropoda</taxon>
        <taxon>Chelicerata</taxon>
        <taxon>Arachnida</taxon>
        <taxon>Araneae</taxon>
        <taxon>Araneomorphae</taxon>
        <taxon>Entelegynae</taxon>
        <taxon>Araneoidea</taxon>
        <taxon>Araneidae</taxon>
        <taxon>Caerostris</taxon>
    </lineage>
</organism>
<dbReference type="Proteomes" id="UP001054945">
    <property type="component" value="Unassembled WGS sequence"/>
</dbReference>
<comment type="caution">
    <text evidence="1">The sequence shown here is derived from an EMBL/GenBank/DDBJ whole genome shotgun (WGS) entry which is preliminary data.</text>
</comment>
<name>A0AAV4WCG2_CAEEX</name>
<evidence type="ECO:0000313" key="1">
    <source>
        <dbReference type="EMBL" id="GIY80541.1"/>
    </source>
</evidence>
<proteinExistence type="predicted"/>
<reference evidence="1 2" key="1">
    <citation type="submission" date="2021-06" db="EMBL/GenBank/DDBJ databases">
        <title>Caerostris extrusa draft genome.</title>
        <authorList>
            <person name="Kono N."/>
            <person name="Arakawa K."/>
        </authorList>
    </citation>
    <scope>NUCLEOTIDE SEQUENCE [LARGE SCALE GENOMIC DNA]</scope>
</reference>
<protein>
    <submittedName>
        <fullName evidence="1">Uncharacterized protein</fullName>
    </submittedName>
</protein>
<dbReference type="AlphaFoldDB" id="A0AAV4WCG2"/>
<sequence>MSQEGWKFLHRGEAFLASSAFSFAGDYSHADGFQHANGDLLLLHNFSQKMENIFSENFAAETRWKFLVAMGNLELSLQLFDVKGTSWQKWPLMGRVSEIPSDYGVQMSRISRDTPGGLNKWWWKAGPKVDFGRRLLWRQPDVRVVITPPTWAPKVKRFSRCCRRSGRHVIS</sequence>
<evidence type="ECO:0000313" key="2">
    <source>
        <dbReference type="Proteomes" id="UP001054945"/>
    </source>
</evidence>
<gene>
    <name evidence="1" type="ORF">CEXT_314171</name>
</gene>